<organism evidence="1">
    <name type="scientific">marine metagenome</name>
    <dbReference type="NCBI Taxonomy" id="408172"/>
    <lineage>
        <taxon>unclassified sequences</taxon>
        <taxon>metagenomes</taxon>
        <taxon>ecological metagenomes</taxon>
    </lineage>
</organism>
<dbReference type="Pfam" id="PF14196">
    <property type="entry name" value="ATC_hydrolase"/>
    <property type="match status" value="1"/>
</dbReference>
<dbReference type="AlphaFoldDB" id="A0A382W848"/>
<proteinExistence type="predicted"/>
<name>A0A382W848_9ZZZZ</name>
<dbReference type="EMBL" id="UINC01157804">
    <property type="protein sequence ID" value="SVD54997.1"/>
    <property type="molecule type" value="Genomic_DNA"/>
</dbReference>
<accession>A0A382W848</accession>
<evidence type="ECO:0000313" key="1">
    <source>
        <dbReference type="EMBL" id="SVD54997.1"/>
    </source>
</evidence>
<dbReference type="InterPro" id="IPR026002">
    <property type="entry name" value="ATC_hydrolase-like"/>
</dbReference>
<gene>
    <name evidence="1" type="ORF">METZ01_LOCUS407851</name>
</gene>
<protein>
    <submittedName>
        <fullName evidence="1">Uncharacterized protein</fullName>
    </submittedName>
</protein>
<sequence length="94" mass="10775">MDDDMPILRRREIEASIIKPIYKEMVEAFGEETARVVLSRAIRRDAVMQGKACAETKEGKNNIDGFVQLFKMWTADDALTVDVLEQTDHNLDFN</sequence>
<feature type="non-terminal residue" evidence="1">
    <location>
        <position position="94"/>
    </location>
</feature>
<reference evidence="1" key="1">
    <citation type="submission" date="2018-05" db="EMBL/GenBank/DDBJ databases">
        <authorList>
            <person name="Lanie J.A."/>
            <person name="Ng W.-L."/>
            <person name="Kazmierczak K.M."/>
            <person name="Andrzejewski T.M."/>
            <person name="Davidsen T.M."/>
            <person name="Wayne K.J."/>
            <person name="Tettelin H."/>
            <person name="Glass J.I."/>
            <person name="Rusch D."/>
            <person name="Podicherti R."/>
            <person name="Tsui H.-C.T."/>
            <person name="Winkler M.E."/>
        </authorList>
    </citation>
    <scope>NUCLEOTIDE SEQUENCE</scope>
</reference>